<reference evidence="3 4" key="2">
    <citation type="journal article" date="2017" name="Sci. Rep.">
        <title>Ant-infecting Ophiocordyceps genomes reveal a high diversity of potential behavioral manipulation genes and a possible major role for enterotoxins.</title>
        <authorList>
            <person name="de Bekker C."/>
            <person name="Ohm R.A."/>
            <person name="Evans H.C."/>
            <person name="Brachmann A."/>
            <person name="Hughes D.P."/>
        </authorList>
    </citation>
    <scope>NUCLEOTIDE SEQUENCE [LARGE SCALE GENOMIC DNA]</scope>
    <source>
        <strain evidence="3 4">SC16a</strain>
    </source>
</reference>
<protein>
    <recommendedName>
        <fullName evidence="5">Hydrophobin</fullName>
    </recommendedName>
</protein>
<keyword evidence="4" id="KW-1185">Reference proteome</keyword>
<evidence type="ECO:0008006" key="5">
    <source>
        <dbReference type="Google" id="ProtNLM"/>
    </source>
</evidence>
<sequence>MHAIKITHLFAILVGLAAASPVVEVDARALDFEGLPEGPFPRPVNGKCVSHDDIGGGAQLCCSVHVTGGSAHHLRPKPEVTANAARANVPKRRSCLDGTSGGGTEE</sequence>
<evidence type="ECO:0000313" key="4">
    <source>
        <dbReference type="Proteomes" id="UP000037136"/>
    </source>
</evidence>
<accession>A0A2A9PC15</accession>
<feature type="region of interest" description="Disordered" evidence="1">
    <location>
        <begin position="84"/>
        <end position="106"/>
    </location>
</feature>
<dbReference type="EMBL" id="LAZP02000290">
    <property type="protein sequence ID" value="PFH58462.1"/>
    <property type="molecule type" value="Genomic_DNA"/>
</dbReference>
<comment type="caution">
    <text evidence="3">The sequence shown here is derived from an EMBL/GenBank/DDBJ whole genome shotgun (WGS) entry which is preliminary data.</text>
</comment>
<feature type="chain" id="PRO_5012156924" description="Hydrophobin" evidence="2">
    <location>
        <begin position="20"/>
        <end position="106"/>
    </location>
</feature>
<dbReference type="AlphaFoldDB" id="A0A2A9PC15"/>
<evidence type="ECO:0000313" key="3">
    <source>
        <dbReference type="EMBL" id="PFH58462.1"/>
    </source>
</evidence>
<feature type="signal peptide" evidence="2">
    <location>
        <begin position="1"/>
        <end position="19"/>
    </location>
</feature>
<gene>
    <name evidence="3" type="ORF">XA68_13668</name>
</gene>
<proteinExistence type="predicted"/>
<reference evidence="3 4" key="1">
    <citation type="journal article" date="2015" name="BMC Genomics">
        <title>Gene expression during zombie ant biting behavior reflects the complexity underlying fungal parasitic behavioral manipulation.</title>
        <authorList>
            <person name="de Bekker C."/>
            <person name="Ohm R.A."/>
            <person name="Loreto R.G."/>
            <person name="Sebastian A."/>
            <person name="Albert I."/>
            <person name="Merrow M."/>
            <person name="Brachmann A."/>
            <person name="Hughes D.P."/>
        </authorList>
    </citation>
    <scope>NUCLEOTIDE SEQUENCE [LARGE SCALE GENOMIC DNA]</scope>
    <source>
        <strain evidence="3 4">SC16a</strain>
    </source>
</reference>
<evidence type="ECO:0000256" key="2">
    <source>
        <dbReference type="SAM" id="SignalP"/>
    </source>
</evidence>
<name>A0A2A9PC15_OPHUN</name>
<dbReference type="Proteomes" id="UP000037136">
    <property type="component" value="Unassembled WGS sequence"/>
</dbReference>
<organism evidence="3 4">
    <name type="scientific">Ophiocordyceps unilateralis</name>
    <name type="common">Zombie-ant fungus</name>
    <name type="synonym">Torrubia unilateralis</name>
    <dbReference type="NCBI Taxonomy" id="268505"/>
    <lineage>
        <taxon>Eukaryota</taxon>
        <taxon>Fungi</taxon>
        <taxon>Dikarya</taxon>
        <taxon>Ascomycota</taxon>
        <taxon>Pezizomycotina</taxon>
        <taxon>Sordariomycetes</taxon>
        <taxon>Hypocreomycetidae</taxon>
        <taxon>Hypocreales</taxon>
        <taxon>Ophiocordycipitaceae</taxon>
        <taxon>Ophiocordyceps</taxon>
    </lineage>
</organism>
<evidence type="ECO:0000256" key="1">
    <source>
        <dbReference type="SAM" id="MobiDB-lite"/>
    </source>
</evidence>
<keyword evidence="2" id="KW-0732">Signal</keyword>